<dbReference type="Proteomes" id="UP001152798">
    <property type="component" value="Chromosome 6"/>
</dbReference>
<evidence type="ECO:0000313" key="1">
    <source>
        <dbReference type="EMBL" id="CAH1404117.1"/>
    </source>
</evidence>
<dbReference type="EMBL" id="OV725082">
    <property type="protein sequence ID" value="CAH1404117.1"/>
    <property type="molecule type" value="Genomic_DNA"/>
</dbReference>
<gene>
    <name evidence="1" type="ORF">NEZAVI_LOCUS12583</name>
</gene>
<reference evidence="1" key="1">
    <citation type="submission" date="2022-01" db="EMBL/GenBank/DDBJ databases">
        <authorList>
            <person name="King R."/>
        </authorList>
    </citation>
    <scope>NUCLEOTIDE SEQUENCE</scope>
</reference>
<keyword evidence="2" id="KW-1185">Reference proteome</keyword>
<organism evidence="1 2">
    <name type="scientific">Nezara viridula</name>
    <name type="common">Southern green stink bug</name>
    <name type="synonym">Cimex viridulus</name>
    <dbReference type="NCBI Taxonomy" id="85310"/>
    <lineage>
        <taxon>Eukaryota</taxon>
        <taxon>Metazoa</taxon>
        <taxon>Ecdysozoa</taxon>
        <taxon>Arthropoda</taxon>
        <taxon>Hexapoda</taxon>
        <taxon>Insecta</taxon>
        <taxon>Pterygota</taxon>
        <taxon>Neoptera</taxon>
        <taxon>Paraneoptera</taxon>
        <taxon>Hemiptera</taxon>
        <taxon>Heteroptera</taxon>
        <taxon>Panheteroptera</taxon>
        <taxon>Pentatomomorpha</taxon>
        <taxon>Pentatomoidea</taxon>
        <taxon>Pentatomidae</taxon>
        <taxon>Pentatominae</taxon>
        <taxon>Nezara</taxon>
    </lineage>
</organism>
<sequence>MDAQQHFQVHRICKLSGRPLRPVPTRSRQRLSAQSVLEELVEESSGVDGLVNFVRRKKVNVCRRSARVNEKVIDYLPTGFSAGVQGTGVTTGGHSPLTEEQGVYRAYLSTVATFWGPFVAHGRHIVLSVCLSGVRCTWSRLVKTPEHWWAGPRGHGCTEAGIHDIHDCKFVPNGSPR</sequence>
<protein>
    <submittedName>
        <fullName evidence="1">Uncharacterized protein</fullName>
    </submittedName>
</protein>
<evidence type="ECO:0000313" key="2">
    <source>
        <dbReference type="Proteomes" id="UP001152798"/>
    </source>
</evidence>
<accession>A0A9P0HM06</accession>
<dbReference type="AlphaFoldDB" id="A0A9P0HM06"/>
<proteinExistence type="predicted"/>
<name>A0A9P0HM06_NEZVI</name>